<dbReference type="Gene3D" id="1.20.1250.20">
    <property type="entry name" value="MFS general substrate transporter like domains"/>
    <property type="match status" value="2"/>
</dbReference>
<dbReference type="SUPFAM" id="SSF103473">
    <property type="entry name" value="MFS general substrate transporter"/>
    <property type="match status" value="1"/>
</dbReference>
<feature type="transmembrane region" description="Helical" evidence="4">
    <location>
        <begin position="350"/>
        <end position="367"/>
    </location>
</feature>
<feature type="transmembrane region" description="Helical" evidence="4">
    <location>
        <begin position="260"/>
        <end position="277"/>
    </location>
</feature>
<proteinExistence type="predicted"/>
<dbReference type="GO" id="GO:0005886">
    <property type="term" value="C:plasma membrane"/>
    <property type="evidence" value="ECO:0007669"/>
    <property type="project" value="TreeGrafter"/>
</dbReference>
<dbReference type="Pfam" id="PF07690">
    <property type="entry name" value="MFS_1"/>
    <property type="match status" value="1"/>
</dbReference>
<feature type="transmembrane region" description="Helical" evidence="4">
    <location>
        <begin position="29"/>
        <end position="52"/>
    </location>
</feature>
<feature type="transmembrane region" description="Helical" evidence="4">
    <location>
        <begin position="156"/>
        <end position="176"/>
    </location>
</feature>
<keyword evidence="1 4" id="KW-0812">Transmembrane</keyword>
<evidence type="ECO:0000256" key="2">
    <source>
        <dbReference type="ARBA" id="ARBA00022989"/>
    </source>
</evidence>
<dbReference type="EMBL" id="CP026604">
    <property type="protein sequence ID" value="AWB66579.1"/>
    <property type="molecule type" value="Genomic_DNA"/>
</dbReference>
<dbReference type="AlphaFoldDB" id="A0A2S0VQV5"/>
<organism evidence="5 6">
    <name type="scientific">Saccharobesus litoralis</name>
    <dbReference type="NCBI Taxonomy" id="2172099"/>
    <lineage>
        <taxon>Bacteria</taxon>
        <taxon>Pseudomonadati</taxon>
        <taxon>Pseudomonadota</taxon>
        <taxon>Gammaproteobacteria</taxon>
        <taxon>Alteromonadales</taxon>
        <taxon>Alteromonadaceae</taxon>
        <taxon>Saccharobesus</taxon>
    </lineage>
</organism>
<feature type="transmembrane region" description="Helical" evidence="4">
    <location>
        <begin position="197"/>
        <end position="218"/>
    </location>
</feature>
<sequence length="378" mass="41122">MKTAITLIIVTLLVQLSSGINYVTFPVILSLQGISNMLIGIAMSFEILAMLMLYSQLARLIQKLGLFCTLVILSCSRAIAIALLAHNDNYLLWLAGIFVYGATTGMLIVLIQTWLASFTLGKSKGLLMGLFSSALSSGVALGPVVLQSLPATINRFYFNSVLILLPMCLMLFLGGQKQIFSVDSQIRVRFIYRHAKIILFSALVGGISFYGLPNFLTLYGINSGLNDQQATLLMTAFMMGSVILGMLISTCSSFINRQSLVLLCVFVAVVCAVFLSLAVYAHYLFALCLLFIWGGCMGGIYAMGLTVIGERFHSQDQMSSNMSYTLMDSLGGILGLVLIGLFIDLLGNDGMAYVIVAAGCTFLIYTVQQMIGRQKMFE</sequence>
<dbReference type="RefSeq" id="WP_108602642.1">
    <property type="nucleotide sequence ID" value="NZ_CP026604.1"/>
</dbReference>
<dbReference type="InterPro" id="IPR011701">
    <property type="entry name" value="MFS"/>
</dbReference>
<reference evidence="5 6" key="1">
    <citation type="submission" date="2018-01" db="EMBL/GenBank/DDBJ databases">
        <title>Genome sequence of a Cantenovulum-like bacteria.</title>
        <authorList>
            <person name="Tan W.R."/>
            <person name="Lau N.-S."/>
            <person name="Go F."/>
            <person name="Amirul A.-A.A."/>
        </authorList>
    </citation>
    <scope>NUCLEOTIDE SEQUENCE [LARGE SCALE GENOMIC DNA]</scope>
    <source>
        <strain evidence="5 6">CCB-QB4</strain>
    </source>
</reference>
<protein>
    <submittedName>
        <fullName evidence="5">MFS transporter</fullName>
    </submittedName>
</protein>
<accession>A0A2S0VQV5</accession>
<feature type="transmembrane region" description="Helical" evidence="4">
    <location>
        <begin position="230"/>
        <end position="248"/>
    </location>
</feature>
<evidence type="ECO:0000256" key="1">
    <source>
        <dbReference type="ARBA" id="ARBA00022692"/>
    </source>
</evidence>
<evidence type="ECO:0000313" key="6">
    <source>
        <dbReference type="Proteomes" id="UP000244441"/>
    </source>
</evidence>
<evidence type="ECO:0000313" key="5">
    <source>
        <dbReference type="EMBL" id="AWB66579.1"/>
    </source>
</evidence>
<dbReference type="KEGG" id="cate:C2869_09110"/>
<gene>
    <name evidence="5" type="ORF">C2869_09110</name>
</gene>
<dbReference type="OrthoDB" id="9810614at2"/>
<feature type="transmembrane region" description="Helical" evidence="4">
    <location>
        <begin position="64"/>
        <end position="85"/>
    </location>
</feature>
<feature type="transmembrane region" description="Helical" evidence="4">
    <location>
        <begin position="91"/>
        <end position="115"/>
    </location>
</feature>
<feature type="transmembrane region" description="Helical" evidence="4">
    <location>
        <begin position="127"/>
        <end position="150"/>
    </location>
</feature>
<feature type="transmembrane region" description="Helical" evidence="4">
    <location>
        <begin position="283"/>
        <end position="303"/>
    </location>
</feature>
<dbReference type="GO" id="GO:0022857">
    <property type="term" value="F:transmembrane transporter activity"/>
    <property type="evidence" value="ECO:0007669"/>
    <property type="project" value="InterPro"/>
</dbReference>
<dbReference type="Proteomes" id="UP000244441">
    <property type="component" value="Chromosome"/>
</dbReference>
<dbReference type="InterPro" id="IPR036259">
    <property type="entry name" value="MFS_trans_sf"/>
</dbReference>
<keyword evidence="3 4" id="KW-0472">Membrane</keyword>
<dbReference type="PANTHER" id="PTHR23521">
    <property type="entry name" value="TRANSPORTER MFS SUPERFAMILY"/>
    <property type="match status" value="1"/>
</dbReference>
<keyword evidence="2 4" id="KW-1133">Transmembrane helix</keyword>
<keyword evidence="6" id="KW-1185">Reference proteome</keyword>
<dbReference type="PANTHER" id="PTHR23521:SF2">
    <property type="entry name" value="TRANSPORTER MFS SUPERFAMILY"/>
    <property type="match status" value="1"/>
</dbReference>
<name>A0A2S0VQV5_9ALTE</name>
<feature type="transmembrane region" description="Helical" evidence="4">
    <location>
        <begin position="324"/>
        <end position="344"/>
    </location>
</feature>
<evidence type="ECO:0000256" key="4">
    <source>
        <dbReference type="SAM" id="Phobius"/>
    </source>
</evidence>
<evidence type="ECO:0000256" key="3">
    <source>
        <dbReference type="ARBA" id="ARBA00023136"/>
    </source>
</evidence>